<organism evidence="1 2">
    <name type="scientific">Alistipes ihumii AP11</name>
    <dbReference type="NCBI Taxonomy" id="1211813"/>
    <lineage>
        <taxon>Bacteria</taxon>
        <taxon>Pseudomonadati</taxon>
        <taxon>Bacteroidota</taxon>
        <taxon>Bacteroidia</taxon>
        <taxon>Bacteroidales</taxon>
        <taxon>Rikenellaceae</taxon>
        <taxon>Alistipes</taxon>
    </lineage>
</organism>
<dbReference type="GeneID" id="82892074"/>
<keyword evidence="2" id="KW-1185">Reference proteome</keyword>
<evidence type="ECO:0000313" key="1">
    <source>
        <dbReference type="EMBL" id="UWN56977.1"/>
    </source>
</evidence>
<sequence length="109" mass="12611">MKEIYNRLLRLALTVGLTEREAFVDKVSEVIARKTSADPRYGERLAEGVLAAVEALRDELLLRQAFARSSQRESGREKRPAEYGELIDRIDRLNRTLEELNRTLNERKP</sequence>
<dbReference type="Proteomes" id="UP001059295">
    <property type="component" value="Chromosome"/>
</dbReference>
<accession>A0ABY5UYK2</accession>
<name>A0ABY5UYK2_9BACT</name>
<protein>
    <submittedName>
        <fullName evidence="1">Uncharacterized protein</fullName>
    </submittedName>
</protein>
<evidence type="ECO:0000313" key="2">
    <source>
        <dbReference type="Proteomes" id="UP001059295"/>
    </source>
</evidence>
<dbReference type="RefSeq" id="WP_019245693.1">
    <property type="nucleotide sequence ID" value="NZ_CAPH01000009.1"/>
</dbReference>
<proteinExistence type="predicted"/>
<reference evidence="1" key="1">
    <citation type="journal article" date="2022" name="Cell">
        <title>Design, construction, and in vivo augmentation of a complex gut microbiome.</title>
        <authorList>
            <person name="Cheng A.G."/>
            <person name="Ho P.Y."/>
            <person name="Aranda-Diaz A."/>
            <person name="Jain S."/>
            <person name="Yu F.B."/>
            <person name="Meng X."/>
            <person name="Wang M."/>
            <person name="Iakiviak M."/>
            <person name="Nagashima K."/>
            <person name="Zhao A."/>
            <person name="Murugkar P."/>
            <person name="Patil A."/>
            <person name="Atabakhsh K."/>
            <person name="Weakley A."/>
            <person name="Yan J."/>
            <person name="Brumbaugh A.R."/>
            <person name="Higginbottom S."/>
            <person name="Dimas A."/>
            <person name="Shiver A.L."/>
            <person name="Deutschbauer A."/>
            <person name="Neff N."/>
            <person name="Sonnenburg J.L."/>
            <person name="Huang K.C."/>
            <person name="Fischbach M.A."/>
        </authorList>
    </citation>
    <scope>NUCLEOTIDE SEQUENCE</scope>
    <source>
        <strain evidence="1">AP11</strain>
    </source>
</reference>
<gene>
    <name evidence="1" type="ORF">NQ491_10030</name>
</gene>
<dbReference type="EMBL" id="CP102294">
    <property type="protein sequence ID" value="UWN56977.1"/>
    <property type="molecule type" value="Genomic_DNA"/>
</dbReference>